<keyword evidence="4 7" id="KW-0067">ATP-binding</keyword>
<dbReference type="GO" id="GO:0055085">
    <property type="term" value="P:transmembrane transport"/>
    <property type="evidence" value="ECO:0007669"/>
    <property type="project" value="UniProtKB-ARBA"/>
</dbReference>
<feature type="compositionally biased region" description="Polar residues" evidence="5">
    <location>
        <begin position="319"/>
        <end position="329"/>
    </location>
</feature>
<feature type="region of interest" description="Disordered" evidence="5">
    <location>
        <begin position="307"/>
        <end position="329"/>
    </location>
</feature>
<evidence type="ECO:0000259" key="6">
    <source>
        <dbReference type="PROSITE" id="PS50893"/>
    </source>
</evidence>
<evidence type="ECO:0000256" key="2">
    <source>
        <dbReference type="ARBA" id="ARBA00022448"/>
    </source>
</evidence>
<feature type="domain" description="ABC transporter" evidence="6">
    <location>
        <begin position="5"/>
        <end position="254"/>
    </location>
</feature>
<evidence type="ECO:0000256" key="3">
    <source>
        <dbReference type="ARBA" id="ARBA00022741"/>
    </source>
</evidence>
<name>A0AAU9EHI9_9BACT</name>
<comment type="similarity">
    <text evidence="1">Belongs to the ABC transporter superfamily.</text>
</comment>
<evidence type="ECO:0000313" key="7">
    <source>
        <dbReference type="EMBL" id="BEQ15937.1"/>
    </source>
</evidence>
<dbReference type="InterPro" id="IPR013563">
    <property type="entry name" value="Oligopep_ABC_C"/>
</dbReference>
<dbReference type="InterPro" id="IPR050319">
    <property type="entry name" value="ABC_transp_ATP-bind"/>
</dbReference>
<dbReference type="InterPro" id="IPR017871">
    <property type="entry name" value="ABC_transporter-like_CS"/>
</dbReference>
<keyword evidence="8" id="KW-1185">Reference proteome</keyword>
<dbReference type="Pfam" id="PF00005">
    <property type="entry name" value="ABC_tran"/>
    <property type="match status" value="1"/>
</dbReference>
<dbReference type="PANTHER" id="PTHR43776:SF7">
    <property type="entry name" value="D,D-DIPEPTIDE TRANSPORT ATP-BINDING PROTEIN DDPF-RELATED"/>
    <property type="match status" value="1"/>
</dbReference>
<dbReference type="Gene3D" id="3.40.50.300">
    <property type="entry name" value="P-loop containing nucleotide triphosphate hydrolases"/>
    <property type="match status" value="1"/>
</dbReference>
<dbReference type="RefSeq" id="WP_338601078.1">
    <property type="nucleotide sequence ID" value="NZ_AP028679.1"/>
</dbReference>
<dbReference type="PANTHER" id="PTHR43776">
    <property type="entry name" value="TRANSPORT ATP-BINDING PROTEIN"/>
    <property type="match status" value="1"/>
</dbReference>
<protein>
    <submittedName>
        <fullName evidence="7">ABC transporter ATP-binding protein</fullName>
    </submittedName>
</protein>
<dbReference type="Proteomes" id="UP001366166">
    <property type="component" value="Chromosome"/>
</dbReference>
<dbReference type="SUPFAM" id="SSF52540">
    <property type="entry name" value="P-loop containing nucleoside triphosphate hydrolases"/>
    <property type="match status" value="1"/>
</dbReference>
<proteinExistence type="inferred from homology"/>
<evidence type="ECO:0000256" key="5">
    <source>
        <dbReference type="SAM" id="MobiDB-lite"/>
    </source>
</evidence>
<dbReference type="GO" id="GO:0016887">
    <property type="term" value="F:ATP hydrolysis activity"/>
    <property type="evidence" value="ECO:0007669"/>
    <property type="project" value="InterPro"/>
</dbReference>
<evidence type="ECO:0000256" key="4">
    <source>
        <dbReference type="ARBA" id="ARBA00022840"/>
    </source>
</evidence>
<dbReference type="SMART" id="SM00382">
    <property type="entry name" value="AAA"/>
    <property type="match status" value="1"/>
</dbReference>
<evidence type="ECO:0000313" key="8">
    <source>
        <dbReference type="Proteomes" id="UP001366166"/>
    </source>
</evidence>
<dbReference type="InterPro" id="IPR003439">
    <property type="entry name" value="ABC_transporter-like_ATP-bd"/>
</dbReference>
<evidence type="ECO:0000256" key="1">
    <source>
        <dbReference type="ARBA" id="ARBA00005417"/>
    </source>
</evidence>
<accession>A0AAU9EHI9</accession>
<sequence>MPDLVRVEGLRKRFPIAGLFGRPSGYVSAVEDVSFSIPHGSTLGLVGESGCGKTTVGRLLSRLIEADEGRFELGDQEILAKSAREMHKAKRDIQMVFQDPQASLNPRMTVRGILREPFVVHHLVAKRQIEQEVDQLISMVGLSPEHLNRYPKELSGGQQQRVGICKAVSLKPRFLILDEPTSALDVCVQAQILNTLKRIQREMDMTCLFISHDLSVIHQMSDNIAVMYLGQLVEMASNERIMRHTLHPYTRALFSAIPTLPGEERALDITLAGDVPNPADPPSGCRFHPRCAERAAVCSRQAPPWRQARPGHWLRCHQSPDTGSATNKE</sequence>
<dbReference type="KEGG" id="dmp:FAK_30030"/>
<dbReference type="InterPro" id="IPR027417">
    <property type="entry name" value="P-loop_NTPase"/>
</dbReference>
<keyword evidence="3" id="KW-0547">Nucleotide-binding</keyword>
<dbReference type="AlphaFoldDB" id="A0AAU9EHI9"/>
<dbReference type="CDD" id="cd03257">
    <property type="entry name" value="ABC_NikE_OppD_transporters"/>
    <property type="match status" value="1"/>
</dbReference>
<dbReference type="Pfam" id="PF08352">
    <property type="entry name" value="oligo_HPY"/>
    <property type="match status" value="1"/>
</dbReference>
<dbReference type="InterPro" id="IPR003593">
    <property type="entry name" value="AAA+_ATPase"/>
</dbReference>
<dbReference type="NCBIfam" id="TIGR01727">
    <property type="entry name" value="oligo_HPY"/>
    <property type="match status" value="1"/>
</dbReference>
<dbReference type="EMBL" id="AP028679">
    <property type="protein sequence ID" value="BEQ15937.1"/>
    <property type="molecule type" value="Genomic_DNA"/>
</dbReference>
<keyword evidence="2" id="KW-0813">Transport</keyword>
<reference evidence="8" key="1">
    <citation type="journal article" date="2023" name="Arch. Microbiol.">
        <title>Desulfoferula mesophilus gen. nov. sp. nov., a mesophilic sulfate-reducing bacterium isolated from a brackish lake sediment.</title>
        <authorList>
            <person name="Watanabe T."/>
            <person name="Yabe T."/>
            <person name="Tsuji J.M."/>
            <person name="Fukui M."/>
        </authorList>
    </citation>
    <scope>NUCLEOTIDE SEQUENCE [LARGE SCALE GENOMIC DNA]</scope>
    <source>
        <strain evidence="8">12FAK</strain>
    </source>
</reference>
<gene>
    <name evidence="7" type="ORF">FAK_30030</name>
</gene>
<dbReference type="PROSITE" id="PS00211">
    <property type="entry name" value="ABC_TRANSPORTER_1"/>
    <property type="match status" value="1"/>
</dbReference>
<dbReference type="GO" id="GO:0015833">
    <property type="term" value="P:peptide transport"/>
    <property type="evidence" value="ECO:0007669"/>
    <property type="project" value="InterPro"/>
</dbReference>
<dbReference type="FunFam" id="3.40.50.300:FF:000016">
    <property type="entry name" value="Oligopeptide ABC transporter ATP-binding component"/>
    <property type="match status" value="1"/>
</dbReference>
<organism evidence="7 8">
    <name type="scientific">Desulfoferula mesophila</name>
    <dbReference type="NCBI Taxonomy" id="3058419"/>
    <lineage>
        <taxon>Bacteria</taxon>
        <taxon>Pseudomonadati</taxon>
        <taxon>Thermodesulfobacteriota</taxon>
        <taxon>Desulfarculia</taxon>
        <taxon>Desulfarculales</taxon>
        <taxon>Desulfarculaceae</taxon>
        <taxon>Desulfoferula</taxon>
    </lineage>
</organism>
<dbReference type="GO" id="GO:0005524">
    <property type="term" value="F:ATP binding"/>
    <property type="evidence" value="ECO:0007669"/>
    <property type="project" value="UniProtKB-KW"/>
</dbReference>
<dbReference type="PROSITE" id="PS50893">
    <property type="entry name" value="ABC_TRANSPORTER_2"/>
    <property type="match status" value="1"/>
</dbReference>